<dbReference type="InterPro" id="IPR011009">
    <property type="entry name" value="Kinase-like_dom_sf"/>
</dbReference>
<feature type="non-terminal residue" evidence="1">
    <location>
        <position position="1"/>
    </location>
</feature>
<evidence type="ECO:0008006" key="3">
    <source>
        <dbReference type="Google" id="ProtNLM"/>
    </source>
</evidence>
<protein>
    <recommendedName>
        <fullName evidence="3">Serine-threonine/tyrosine-protein kinase catalytic domain-containing protein</fullName>
    </recommendedName>
</protein>
<comment type="caution">
    <text evidence="1">The sequence shown here is derived from an EMBL/GenBank/DDBJ whole genome shotgun (WGS) entry which is preliminary data.</text>
</comment>
<dbReference type="Proteomes" id="UP001432027">
    <property type="component" value="Unassembled WGS sequence"/>
</dbReference>
<reference evidence="1" key="1">
    <citation type="submission" date="2023-10" db="EMBL/GenBank/DDBJ databases">
        <title>Genome assembly of Pristionchus species.</title>
        <authorList>
            <person name="Yoshida K."/>
            <person name="Sommer R.J."/>
        </authorList>
    </citation>
    <scope>NUCLEOTIDE SEQUENCE</scope>
    <source>
        <strain evidence="1">RS0144</strain>
    </source>
</reference>
<sequence>NLQFGDHLHYGSFGDLIVRGSYVKSEGSVKAEILNKMDVAGRMKHENVVRMDGFAIEEMTCYMVLEPMEASLSEVSRLSFKFWII</sequence>
<organism evidence="1 2">
    <name type="scientific">Pristionchus entomophagus</name>
    <dbReference type="NCBI Taxonomy" id="358040"/>
    <lineage>
        <taxon>Eukaryota</taxon>
        <taxon>Metazoa</taxon>
        <taxon>Ecdysozoa</taxon>
        <taxon>Nematoda</taxon>
        <taxon>Chromadorea</taxon>
        <taxon>Rhabditida</taxon>
        <taxon>Rhabditina</taxon>
        <taxon>Diplogasteromorpha</taxon>
        <taxon>Diplogasteroidea</taxon>
        <taxon>Neodiplogasteridae</taxon>
        <taxon>Pristionchus</taxon>
    </lineage>
</organism>
<evidence type="ECO:0000313" key="1">
    <source>
        <dbReference type="EMBL" id="GMS96658.1"/>
    </source>
</evidence>
<keyword evidence="2" id="KW-1185">Reference proteome</keyword>
<proteinExistence type="predicted"/>
<dbReference type="AlphaFoldDB" id="A0AAV5TQC8"/>
<accession>A0AAV5TQC8</accession>
<name>A0AAV5TQC8_9BILA</name>
<evidence type="ECO:0000313" key="2">
    <source>
        <dbReference type="Proteomes" id="UP001432027"/>
    </source>
</evidence>
<gene>
    <name evidence="1" type="ORF">PENTCL1PPCAC_18833</name>
</gene>
<dbReference type="SUPFAM" id="SSF56112">
    <property type="entry name" value="Protein kinase-like (PK-like)"/>
    <property type="match status" value="1"/>
</dbReference>
<dbReference type="EMBL" id="BTSX01000004">
    <property type="protein sequence ID" value="GMS96658.1"/>
    <property type="molecule type" value="Genomic_DNA"/>
</dbReference>